<dbReference type="SUPFAM" id="SSF53448">
    <property type="entry name" value="Nucleotide-diphospho-sugar transferases"/>
    <property type="match status" value="1"/>
</dbReference>
<dbReference type="GO" id="GO:0016740">
    <property type="term" value="F:transferase activity"/>
    <property type="evidence" value="ECO:0007669"/>
    <property type="project" value="UniProtKB-KW"/>
</dbReference>
<name>A0A1E5QQY8_9CYAN</name>
<keyword evidence="2" id="KW-0808">Transferase</keyword>
<evidence type="ECO:0000259" key="1">
    <source>
        <dbReference type="Pfam" id="PF00535"/>
    </source>
</evidence>
<dbReference type="RefSeq" id="WP_069965319.1">
    <property type="nucleotide sequence ID" value="NZ_CM124774.1"/>
</dbReference>
<dbReference type="AlphaFoldDB" id="A0A1E5QQY8"/>
<dbReference type="InterPro" id="IPR029044">
    <property type="entry name" value="Nucleotide-diphossugar_trans"/>
</dbReference>
<dbReference type="STRING" id="1781255.BH720_01220"/>
<dbReference type="PANTHER" id="PTHR43685:SF11">
    <property type="entry name" value="GLYCOSYLTRANSFERASE TAGX-RELATED"/>
    <property type="match status" value="1"/>
</dbReference>
<accession>A0A1E5QQY8</accession>
<comment type="caution">
    <text evidence="2">The sequence shown here is derived from an EMBL/GenBank/DDBJ whole genome shotgun (WGS) entry which is preliminary data.</text>
</comment>
<dbReference type="OrthoDB" id="9812327at2"/>
<dbReference type="Pfam" id="PF00535">
    <property type="entry name" value="Glycos_transf_2"/>
    <property type="match status" value="1"/>
</dbReference>
<organism evidence="2">
    <name type="scientific">Desertifilum tharense IPPAS B-1220</name>
    <dbReference type="NCBI Taxonomy" id="1781255"/>
    <lineage>
        <taxon>Bacteria</taxon>
        <taxon>Bacillati</taxon>
        <taxon>Cyanobacteriota</taxon>
        <taxon>Cyanophyceae</taxon>
        <taxon>Desertifilales</taxon>
        <taxon>Desertifilaceae</taxon>
        <taxon>Desertifilum</taxon>
    </lineage>
</organism>
<reference evidence="2" key="1">
    <citation type="submission" date="2016-09" db="EMBL/GenBank/DDBJ databases">
        <title>Draft genome of thermotolerant cyanobacterium Desertifilum sp. strain IPPAS B-1220.</title>
        <authorList>
            <person name="Sinetova M.A."/>
            <person name="Bolakhan K."/>
            <person name="Zayadan B.K."/>
            <person name="Mironov K.S."/>
            <person name="Ustinova V."/>
            <person name="Kupriyanova E.V."/>
            <person name="Sidorov R.A."/>
            <person name="Skrypnik A.N."/>
            <person name="Gogoleva N.E."/>
            <person name="Gogolev Y.V."/>
            <person name="Los D.A."/>
        </authorList>
    </citation>
    <scope>NUCLEOTIDE SEQUENCE [LARGE SCALE GENOMIC DNA]</scope>
    <source>
        <strain evidence="2">IPPAS B-1220</strain>
    </source>
</reference>
<feature type="domain" description="Glycosyltransferase 2-like" evidence="1">
    <location>
        <begin position="10"/>
        <end position="168"/>
    </location>
</feature>
<protein>
    <submittedName>
        <fullName evidence="2">Glycosyl transferase family 2</fullName>
    </submittedName>
</protein>
<evidence type="ECO:0000313" key="2">
    <source>
        <dbReference type="EMBL" id="OEJ77079.1"/>
    </source>
</evidence>
<dbReference type="InterPro" id="IPR001173">
    <property type="entry name" value="Glyco_trans_2-like"/>
</dbReference>
<sequence>MLHAQRTLVSIIIPCFNAAQWIEEAIESCLSQTYPHREIIVIDDGSTDNSLEVIQRYYGQITWETGENRGGNAARNRGLELAKGDYIQYLDADDFLLPDKIAQQVQHLEATRTDIVYGDIQYQHHLPNGHIRREPMILPGLVGQPDNILKALIMYGCFPPSAYLFRKSILENIGGWDEELKAGQDRDLLLRLAIQGAKFRYQAGDVAIYRRYGNVTVSTANKTCLVLSFCRVLEKATAQLSAQNRLSSKYLYALAKGYKVMAMQYQAEISPPLYFWLLEKSLILFTKFAIRKAKMRENYAPFNALSLLNSMA</sequence>
<dbReference type="EMBL" id="MJGC01000016">
    <property type="protein sequence ID" value="OEJ77079.1"/>
    <property type="molecule type" value="Genomic_DNA"/>
</dbReference>
<dbReference type="PANTHER" id="PTHR43685">
    <property type="entry name" value="GLYCOSYLTRANSFERASE"/>
    <property type="match status" value="1"/>
</dbReference>
<proteinExistence type="predicted"/>
<gene>
    <name evidence="2" type="ORF">BH720_01220</name>
</gene>
<dbReference type="Gene3D" id="3.90.550.10">
    <property type="entry name" value="Spore Coat Polysaccharide Biosynthesis Protein SpsA, Chain A"/>
    <property type="match status" value="1"/>
</dbReference>
<dbReference type="InterPro" id="IPR050834">
    <property type="entry name" value="Glycosyltransf_2"/>
</dbReference>